<dbReference type="AlphaFoldDB" id="A0A4Y8DF73"/>
<evidence type="ECO:0000313" key="1">
    <source>
        <dbReference type="EMBL" id="TEY80875.1"/>
    </source>
</evidence>
<proteinExistence type="predicted"/>
<organism evidence="1 2">
    <name type="scientific">Botryotinia calthae</name>
    <dbReference type="NCBI Taxonomy" id="38488"/>
    <lineage>
        <taxon>Eukaryota</taxon>
        <taxon>Fungi</taxon>
        <taxon>Dikarya</taxon>
        <taxon>Ascomycota</taxon>
        <taxon>Pezizomycotina</taxon>
        <taxon>Leotiomycetes</taxon>
        <taxon>Helotiales</taxon>
        <taxon>Sclerotiniaceae</taxon>
        <taxon>Botryotinia</taxon>
    </lineage>
</organism>
<dbReference type="Proteomes" id="UP000297299">
    <property type="component" value="Unassembled WGS sequence"/>
</dbReference>
<keyword evidence="2" id="KW-1185">Reference proteome</keyword>
<protein>
    <submittedName>
        <fullName evidence="1">Uncharacterized protein</fullName>
    </submittedName>
</protein>
<name>A0A4Y8DF73_9HELO</name>
<dbReference type="EMBL" id="PHWZ01000036">
    <property type="protein sequence ID" value="TEY80875.1"/>
    <property type="molecule type" value="Genomic_DNA"/>
</dbReference>
<gene>
    <name evidence="1" type="ORF">BOTCAL_0036g00030</name>
</gene>
<sequence length="76" mass="8390">MYVVTTPRSVLLLSKRARSIRYRGKAGEAKAKGKAKAPAEGKGKVVDWMLSEAVGRLIEIRKDAESMNKMKTLKAN</sequence>
<reference evidence="1 2" key="1">
    <citation type="submission" date="2017-11" db="EMBL/GenBank/DDBJ databases">
        <title>Comparative genomics of Botrytis spp.</title>
        <authorList>
            <person name="Valero-Jimenez C.A."/>
            <person name="Tapia P."/>
            <person name="Veloso J."/>
            <person name="Silva-Moreno E."/>
            <person name="Staats M."/>
            <person name="Valdes J.H."/>
            <person name="Van Kan J.A.L."/>
        </authorList>
    </citation>
    <scope>NUCLEOTIDE SEQUENCE [LARGE SCALE GENOMIC DNA]</scope>
    <source>
        <strain evidence="1 2">MUCL2830</strain>
    </source>
</reference>
<accession>A0A4Y8DF73</accession>
<evidence type="ECO:0000313" key="2">
    <source>
        <dbReference type="Proteomes" id="UP000297299"/>
    </source>
</evidence>
<comment type="caution">
    <text evidence="1">The sequence shown here is derived from an EMBL/GenBank/DDBJ whole genome shotgun (WGS) entry which is preliminary data.</text>
</comment>